<dbReference type="Proteomes" id="UP000032748">
    <property type="component" value="Chromosome"/>
</dbReference>
<evidence type="ECO:0008006" key="3">
    <source>
        <dbReference type="Google" id="ProtNLM"/>
    </source>
</evidence>
<reference evidence="1 2" key="1">
    <citation type="journal article" date="2015" name="Mol. Plant Microbe Interact.">
        <title>Comparative Genomic Analysis of Pseudomonas chlororaphis PCL1606 Reveals New Insight into Antifungal Compounds Involved in Biocontrol.</title>
        <authorList>
            <person name="Calderon C.E."/>
            <person name="Ramos C."/>
            <person name="de Vicente A."/>
            <person name="Cazorla F.M."/>
        </authorList>
    </citation>
    <scope>NUCLEOTIDE SEQUENCE [LARGE SCALE GENOMIC DNA]</scope>
    <source>
        <strain evidence="1 2">PCL1606</strain>
    </source>
</reference>
<organism evidence="1 2">
    <name type="scientific">Pseudomonas chlororaphis</name>
    <dbReference type="NCBI Taxonomy" id="587753"/>
    <lineage>
        <taxon>Bacteria</taxon>
        <taxon>Pseudomonadati</taxon>
        <taxon>Pseudomonadota</taxon>
        <taxon>Gammaproteobacteria</taxon>
        <taxon>Pseudomonadales</taxon>
        <taxon>Pseudomonadaceae</taxon>
        <taxon>Pseudomonas</taxon>
    </lineage>
</organism>
<dbReference type="AlphaFoldDB" id="A0A0D5XUR5"/>
<dbReference type="Pfam" id="PF12385">
    <property type="entry name" value="Peptidase_C70"/>
    <property type="match status" value="1"/>
</dbReference>
<evidence type="ECO:0000313" key="1">
    <source>
        <dbReference type="EMBL" id="AKA22803.1"/>
    </source>
</evidence>
<proteinExistence type="predicted"/>
<dbReference type="InterPro" id="IPR022118">
    <property type="entry name" value="Peptidase_C70_AvrRpt2"/>
</dbReference>
<protein>
    <recommendedName>
        <fullName evidence="3">Peptidase C39-like domain-containing protein</fullName>
    </recommendedName>
</protein>
<sequence length="199" mass="21346">MLTLEDTPFTRTGPARELPKCLASSLFNAGLNEVEHHAERAGRAAASLNFNIQQQTQTNWCWAALSASVGHYYGTGAWTQCGVANAELGRNSCCSQPGPCNVYGYLDSALRTTRSFGGMSQGSLSLSAIENQIGLGRPVGLRCAWFGGGAHFLAIHGTNGGYLLIADSIYGYSTRALNSFPRSYNGGGNWTTTYFTRKN</sequence>
<evidence type="ECO:0000313" key="2">
    <source>
        <dbReference type="Proteomes" id="UP000032748"/>
    </source>
</evidence>
<dbReference type="OrthoDB" id="6445402at2"/>
<gene>
    <name evidence="1" type="ORF">PCL1606_13480</name>
</gene>
<dbReference type="PATRIC" id="fig|587753.10.peg.1342"/>
<name>A0A0D5XUR5_9PSED</name>
<accession>A0A0D5XUR5</accession>
<dbReference type="KEGG" id="pcz:PCL1606_13480"/>
<dbReference type="EMBL" id="CP011110">
    <property type="protein sequence ID" value="AKA22803.1"/>
    <property type="molecule type" value="Genomic_DNA"/>
</dbReference>
<dbReference type="RefSeq" id="WP_045881529.1">
    <property type="nucleotide sequence ID" value="NZ_CP011110.1"/>
</dbReference>